<feature type="compositionally biased region" description="Polar residues" evidence="1">
    <location>
        <begin position="7"/>
        <end position="20"/>
    </location>
</feature>
<name>A0A7N1A0M6_KALFE</name>
<feature type="transmembrane region" description="Helical" evidence="2">
    <location>
        <begin position="52"/>
        <end position="75"/>
    </location>
</feature>
<protein>
    <recommendedName>
        <fullName evidence="5">Ribosomal protein L34e superfamily protein</fullName>
    </recommendedName>
</protein>
<keyword evidence="4" id="KW-1185">Reference proteome</keyword>
<dbReference type="EnsemblPlants" id="Kaladp0058s0196.1.v1.1">
    <property type="protein sequence ID" value="Kaladp0058s0196.1.v1.1"/>
    <property type="gene ID" value="Kaladp0058s0196.v1.1"/>
</dbReference>
<feature type="transmembrane region" description="Helical" evidence="2">
    <location>
        <begin position="95"/>
        <end position="116"/>
    </location>
</feature>
<keyword evidence="2" id="KW-0812">Transmembrane</keyword>
<evidence type="ECO:0008006" key="5">
    <source>
        <dbReference type="Google" id="ProtNLM"/>
    </source>
</evidence>
<reference evidence="3" key="1">
    <citation type="submission" date="2021-01" db="UniProtKB">
        <authorList>
            <consortium name="EnsemblPlants"/>
        </authorList>
    </citation>
    <scope>IDENTIFICATION</scope>
</reference>
<organism evidence="3 4">
    <name type="scientific">Kalanchoe fedtschenkoi</name>
    <name type="common">Lavender scallops</name>
    <name type="synonym">South American air plant</name>
    <dbReference type="NCBI Taxonomy" id="63787"/>
    <lineage>
        <taxon>Eukaryota</taxon>
        <taxon>Viridiplantae</taxon>
        <taxon>Streptophyta</taxon>
        <taxon>Embryophyta</taxon>
        <taxon>Tracheophyta</taxon>
        <taxon>Spermatophyta</taxon>
        <taxon>Magnoliopsida</taxon>
        <taxon>eudicotyledons</taxon>
        <taxon>Gunneridae</taxon>
        <taxon>Pentapetalae</taxon>
        <taxon>Saxifragales</taxon>
        <taxon>Crassulaceae</taxon>
        <taxon>Kalanchoe</taxon>
    </lineage>
</organism>
<sequence length="223" mass="24245">MRHLLSPITTTTGMPSSSATFPPPSGSHKPKKHPPANPNPTCKHSPSATLDILVLILVLFSGAFLLTSSASYLVTSALLLLPTIDLAALLQDPPLPHAVALFVALATLSLAIAFWCRCRTSRCSKQGCKGLKKAVEFDLQLQTEECLRSAVNREMIDKLPWEGGTEDNPDYEPLRSEMRKIAPPNGRAVLLFRAKCGCPMAKLEVWGTKRGRRHKKGLALKGV</sequence>
<proteinExistence type="predicted"/>
<evidence type="ECO:0000256" key="2">
    <source>
        <dbReference type="SAM" id="Phobius"/>
    </source>
</evidence>
<keyword evidence="2" id="KW-1133">Transmembrane helix</keyword>
<accession>A0A7N1A0M6</accession>
<evidence type="ECO:0000313" key="4">
    <source>
        <dbReference type="Proteomes" id="UP000594263"/>
    </source>
</evidence>
<evidence type="ECO:0000313" key="3">
    <source>
        <dbReference type="EnsemblPlants" id="Kaladp0058s0196.1.v1.1"/>
    </source>
</evidence>
<evidence type="ECO:0000256" key="1">
    <source>
        <dbReference type="SAM" id="MobiDB-lite"/>
    </source>
</evidence>
<dbReference type="OMA" id="CKRRRWH"/>
<dbReference type="PANTHER" id="PTHR47479:SF2">
    <property type="entry name" value="OS05G0393200 PROTEIN"/>
    <property type="match status" value="1"/>
</dbReference>
<dbReference type="Proteomes" id="UP000594263">
    <property type="component" value="Unplaced"/>
</dbReference>
<keyword evidence="2" id="KW-0472">Membrane</keyword>
<feature type="region of interest" description="Disordered" evidence="1">
    <location>
        <begin position="1"/>
        <end position="42"/>
    </location>
</feature>
<dbReference type="InterPro" id="IPR044196">
    <property type="entry name" value="At5g19025-like"/>
</dbReference>
<dbReference type="Gramene" id="Kaladp0058s0196.1.v1.1">
    <property type="protein sequence ID" value="Kaladp0058s0196.1.v1.1"/>
    <property type="gene ID" value="Kaladp0058s0196.v1.1"/>
</dbReference>
<dbReference type="PANTHER" id="PTHR47479">
    <property type="entry name" value="OS05G0393200 PROTEIN"/>
    <property type="match status" value="1"/>
</dbReference>
<dbReference type="AlphaFoldDB" id="A0A7N1A0M6"/>